<dbReference type="InterPro" id="IPR003594">
    <property type="entry name" value="HATPase_dom"/>
</dbReference>
<feature type="transmembrane region" description="Helical" evidence="7">
    <location>
        <begin position="321"/>
        <end position="342"/>
    </location>
</feature>
<dbReference type="InterPro" id="IPR035965">
    <property type="entry name" value="PAS-like_dom_sf"/>
</dbReference>
<evidence type="ECO:0000256" key="4">
    <source>
        <dbReference type="ARBA" id="ARBA00022679"/>
    </source>
</evidence>
<evidence type="ECO:0000313" key="9">
    <source>
        <dbReference type="EMBL" id="AEH62842.1"/>
    </source>
</evidence>
<proteinExistence type="predicted"/>
<dbReference type="Gene3D" id="1.10.287.130">
    <property type="match status" value="1"/>
</dbReference>
<dbReference type="SUPFAM" id="SSF47384">
    <property type="entry name" value="Homodimeric domain of signal transducing histidine kinase"/>
    <property type="match status" value="1"/>
</dbReference>
<dbReference type="OrthoDB" id="9789782at2"/>
<reference evidence="9 10" key="1">
    <citation type="journal article" date="2011" name="J. Bacteriol.">
        <title>Genome sequence of the ethanol-producing Zymomonas mobilis subsp. mobilis lectotype strain ATCC 10988.</title>
        <authorList>
            <person name="Pappas K.M."/>
            <person name="Kouvelis V.N."/>
            <person name="Saunders E."/>
            <person name="Brettin T.S."/>
            <person name="Bruce D."/>
            <person name="Detter C."/>
            <person name="Balakireva M."/>
            <person name="Han C.S."/>
            <person name="Savvakis G."/>
            <person name="Kyrpides N.C."/>
            <person name="Typas M.A."/>
        </authorList>
    </citation>
    <scope>NUCLEOTIDE SEQUENCE [LARGE SCALE GENOMIC DNA]</scope>
    <source>
        <strain evidence="10">ATCC 10988 / DSM 424 / CCUG 17860 / LMG 404 / NCIMB 8938 / NRRL B-806 / ZM1</strain>
    </source>
</reference>
<keyword evidence="4" id="KW-0808">Transferase</keyword>
<dbReference type="eggNOG" id="COG5002">
    <property type="taxonomic scope" value="Bacteria"/>
</dbReference>
<keyword evidence="7" id="KW-0472">Membrane</keyword>
<dbReference type="InterPro" id="IPR036890">
    <property type="entry name" value="HATPase_C_sf"/>
</dbReference>
<keyword evidence="6" id="KW-0902">Two-component regulatory system</keyword>
<dbReference type="SUPFAM" id="SSF55785">
    <property type="entry name" value="PYP-like sensor domain (PAS domain)"/>
    <property type="match status" value="1"/>
</dbReference>
<dbReference type="PANTHER" id="PTHR45453:SF1">
    <property type="entry name" value="PHOSPHATE REGULON SENSOR PROTEIN PHOR"/>
    <property type="match status" value="1"/>
</dbReference>
<evidence type="ECO:0000256" key="1">
    <source>
        <dbReference type="ARBA" id="ARBA00000085"/>
    </source>
</evidence>
<name>A0A0H3FYT3_ZYMMA</name>
<keyword evidence="5 9" id="KW-0418">Kinase</keyword>
<evidence type="ECO:0000313" key="10">
    <source>
        <dbReference type="Proteomes" id="UP000001494"/>
    </source>
</evidence>
<dbReference type="GO" id="GO:0000155">
    <property type="term" value="F:phosphorelay sensor kinase activity"/>
    <property type="evidence" value="ECO:0007669"/>
    <property type="project" value="InterPro"/>
</dbReference>
<feature type="transmembrane region" description="Helical" evidence="7">
    <location>
        <begin position="349"/>
        <end position="365"/>
    </location>
</feature>
<dbReference type="EMBL" id="CP002850">
    <property type="protein sequence ID" value="AEH62842.1"/>
    <property type="molecule type" value="Genomic_DNA"/>
</dbReference>
<dbReference type="RefSeq" id="WP_011240385.1">
    <property type="nucleotide sequence ID" value="NC_017262.1"/>
</dbReference>
<dbReference type="PROSITE" id="PS50109">
    <property type="entry name" value="HIS_KIN"/>
    <property type="match status" value="1"/>
</dbReference>
<dbReference type="InterPro" id="IPR004358">
    <property type="entry name" value="Sig_transdc_His_kin-like_C"/>
</dbReference>
<keyword evidence="7" id="KW-1133">Transmembrane helix</keyword>
<dbReference type="InterPro" id="IPR050351">
    <property type="entry name" value="BphY/WalK/GraS-like"/>
</dbReference>
<organism evidence="9 10">
    <name type="scientific">Zymomonas mobilis subsp. mobilis (strain ATCC 10988 / DSM 424 / LMG 404 / NCIMB 8938 / NRRL B-806 / ZM1)</name>
    <dbReference type="NCBI Taxonomy" id="555217"/>
    <lineage>
        <taxon>Bacteria</taxon>
        <taxon>Pseudomonadati</taxon>
        <taxon>Pseudomonadota</taxon>
        <taxon>Alphaproteobacteria</taxon>
        <taxon>Sphingomonadales</taxon>
        <taxon>Zymomonadaceae</taxon>
        <taxon>Zymomonas</taxon>
    </lineage>
</organism>
<protein>
    <recommendedName>
        <fullName evidence="2">histidine kinase</fullName>
        <ecNumber evidence="2">2.7.13.3</ecNumber>
    </recommendedName>
</protein>
<accession>A0A0H3FYT3</accession>
<dbReference type="Proteomes" id="UP000001494">
    <property type="component" value="Chromosome"/>
</dbReference>
<keyword evidence="7" id="KW-0812">Transmembrane</keyword>
<dbReference type="SUPFAM" id="SSF55874">
    <property type="entry name" value="ATPase domain of HSP90 chaperone/DNA topoisomerase II/histidine kinase"/>
    <property type="match status" value="1"/>
</dbReference>
<dbReference type="CDD" id="cd00075">
    <property type="entry name" value="HATPase"/>
    <property type="match status" value="1"/>
</dbReference>
<feature type="transmembrane region" description="Helical" evidence="7">
    <location>
        <begin position="295"/>
        <end position="315"/>
    </location>
</feature>
<dbReference type="InterPro" id="IPR017181">
    <property type="entry name" value="Sig_transdc_His_kin_CHASE2"/>
</dbReference>
<dbReference type="FunFam" id="3.30.565.10:FF:000006">
    <property type="entry name" value="Sensor histidine kinase WalK"/>
    <property type="match status" value="1"/>
</dbReference>
<dbReference type="EC" id="2.7.13.3" evidence="2"/>
<comment type="catalytic activity">
    <reaction evidence="1">
        <text>ATP + protein L-histidine = ADP + protein N-phospho-L-histidine.</text>
        <dbReference type="EC" id="2.7.13.3"/>
    </reaction>
</comment>
<dbReference type="InterPro" id="IPR005467">
    <property type="entry name" value="His_kinase_dom"/>
</dbReference>
<evidence type="ECO:0000256" key="2">
    <source>
        <dbReference type="ARBA" id="ARBA00012438"/>
    </source>
</evidence>
<dbReference type="GO" id="GO:0004721">
    <property type="term" value="F:phosphoprotein phosphatase activity"/>
    <property type="evidence" value="ECO:0007669"/>
    <property type="project" value="TreeGrafter"/>
</dbReference>
<dbReference type="GO" id="GO:0005886">
    <property type="term" value="C:plasma membrane"/>
    <property type="evidence" value="ECO:0007669"/>
    <property type="project" value="TreeGrafter"/>
</dbReference>
<dbReference type="Gene3D" id="3.30.450.20">
    <property type="entry name" value="PAS domain"/>
    <property type="match status" value="1"/>
</dbReference>
<dbReference type="eggNOG" id="COG4252">
    <property type="taxonomic scope" value="Bacteria"/>
</dbReference>
<dbReference type="GeneID" id="79904330"/>
<dbReference type="HOGENOM" id="CLU_016084_0_0_5"/>
<dbReference type="PIRSF" id="PIRSF037347">
    <property type="entry name" value="STHK_CHASE2_PAS_prd"/>
    <property type="match status" value="1"/>
</dbReference>
<keyword evidence="3" id="KW-0597">Phosphoprotein</keyword>
<evidence type="ECO:0000256" key="7">
    <source>
        <dbReference type="SAM" id="Phobius"/>
    </source>
</evidence>
<dbReference type="SMART" id="SM00387">
    <property type="entry name" value="HATPase_c"/>
    <property type="match status" value="1"/>
</dbReference>
<sequence length="763" mass="86082">MNDVFDSLNTENTARIETELKNTLVFEWSLLALAATLAVVVISWAGMTSQLDLFFYDTVVRLGCHKPDPSVLIVKIDDNALKTIAPWPWSPDKHAKFIKQLDAGHPLEIGYNVLFLDPSESQATENLSKTLKTSKTPIFLPMLVESGNHNKKTVAVLPLLAPSATNVGHVSVPFDRDGMVRRYWPALTAKGRYWPALVELMDNPKKVYSEADLREKLFSFDGPRNRFPVISAAAIWRNEVPPEFLTGKRILVGVTASGFEYLHPTPFGVMSGVEIQANILDTLLHDRTIHEASDITKLIVALVSLWILLIGFRFLSPRATILLTVTLGVGVPLLCAVLFLFFNYWFPPITSVVGVAFTYPFWAWSRLASLSKYFSDELEKLLSDFPEEQRQKLPDITAADPLEYKKQLLKLAISRIVFMRRFIADSLYYLPDVFFVTDKDNNIILLNKAAENLTAELGAQYHYRMPISTILNHLHNEEGHRINFDQVRNNEINSQCYAENGRAFDLRIAACRQVINQPDGWLIMLIDISAVKSAEEQRQRILHLLSHDMRSPQISILALIDRFSRTSCSKEKEAQEIITKISNYARRTLGLADNFTRLAQAEAPEYQWMDVEIEGVMTSAVDELWIQANKRQIKITLNDWEEPLFVEGDPALLERVFINLIDNAVKYSPDGSTVSCTVKKKEDQVEIAICDQGIGMDQEQIEALFRPFRRASTGPAAKISGIGLGLVFVNKVILRHHGHIDCRSTPGKGTCFIVTLPLMVDPE</sequence>
<dbReference type="InterPro" id="IPR007890">
    <property type="entry name" value="CHASE2"/>
</dbReference>
<dbReference type="Pfam" id="PF05226">
    <property type="entry name" value="CHASE2"/>
    <property type="match status" value="1"/>
</dbReference>
<evidence type="ECO:0000256" key="6">
    <source>
        <dbReference type="ARBA" id="ARBA00023012"/>
    </source>
</evidence>
<dbReference type="PANTHER" id="PTHR45453">
    <property type="entry name" value="PHOSPHATE REGULON SENSOR PROTEIN PHOR"/>
    <property type="match status" value="1"/>
</dbReference>
<evidence type="ECO:0000256" key="3">
    <source>
        <dbReference type="ARBA" id="ARBA00022553"/>
    </source>
</evidence>
<feature type="transmembrane region" description="Helical" evidence="7">
    <location>
        <begin position="28"/>
        <end position="47"/>
    </location>
</feature>
<dbReference type="AlphaFoldDB" id="A0A0H3FYT3"/>
<gene>
    <name evidence="9" type="ordered locus">Zmob_1007</name>
</gene>
<dbReference type="PRINTS" id="PR00344">
    <property type="entry name" value="BCTRLSENSOR"/>
</dbReference>
<dbReference type="Pfam" id="PF02518">
    <property type="entry name" value="HATPase_c"/>
    <property type="match status" value="1"/>
</dbReference>
<dbReference type="InterPro" id="IPR036097">
    <property type="entry name" value="HisK_dim/P_sf"/>
</dbReference>
<evidence type="ECO:0000259" key="8">
    <source>
        <dbReference type="PROSITE" id="PS50109"/>
    </source>
</evidence>
<dbReference type="SMART" id="SM01080">
    <property type="entry name" value="CHASE2"/>
    <property type="match status" value="1"/>
</dbReference>
<dbReference type="GO" id="GO:0016036">
    <property type="term" value="P:cellular response to phosphate starvation"/>
    <property type="evidence" value="ECO:0007669"/>
    <property type="project" value="TreeGrafter"/>
</dbReference>
<dbReference type="Gene3D" id="3.30.565.10">
    <property type="entry name" value="Histidine kinase-like ATPase, C-terminal domain"/>
    <property type="match status" value="1"/>
</dbReference>
<evidence type="ECO:0000256" key="5">
    <source>
        <dbReference type="ARBA" id="ARBA00022777"/>
    </source>
</evidence>
<dbReference type="KEGG" id="zmm:Zmob_1007"/>
<feature type="domain" description="Histidine kinase" evidence="8">
    <location>
        <begin position="544"/>
        <end position="760"/>
    </location>
</feature>